<accession>A0ABV2FJX8</accession>
<organism evidence="1 2">
    <name type="scientific">Streptococcus rupicaprae</name>
    <dbReference type="NCBI Taxonomy" id="759619"/>
    <lineage>
        <taxon>Bacteria</taxon>
        <taxon>Bacillati</taxon>
        <taxon>Bacillota</taxon>
        <taxon>Bacilli</taxon>
        <taxon>Lactobacillales</taxon>
        <taxon>Streptococcaceae</taxon>
        <taxon>Streptococcus</taxon>
    </lineage>
</organism>
<keyword evidence="2" id="KW-1185">Reference proteome</keyword>
<protein>
    <submittedName>
        <fullName evidence="1">Uncharacterized protein</fullName>
    </submittedName>
</protein>
<sequence length="39" mass="4650">MGKEKELQKIKNNPKSVTPERLESLCKKYPLIFYQSRPQ</sequence>
<evidence type="ECO:0000313" key="2">
    <source>
        <dbReference type="Proteomes" id="UP001549122"/>
    </source>
</evidence>
<dbReference type="EMBL" id="JBEPLO010000024">
    <property type="protein sequence ID" value="MET3558842.1"/>
    <property type="molecule type" value="Genomic_DNA"/>
</dbReference>
<reference evidence="1 2" key="1">
    <citation type="submission" date="2024-06" db="EMBL/GenBank/DDBJ databases">
        <title>Genomic Encyclopedia of Type Strains, Phase IV (KMG-IV): sequencing the most valuable type-strain genomes for metagenomic binning, comparative biology and taxonomic classification.</title>
        <authorList>
            <person name="Goeker M."/>
        </authorList>
    </citation>
    <scope>NUCLEOTIDE SEQUENCE [LARGE SCALE GENOMIC DNA]</scope>
    <source>
        <strain evidence="1 2">DSM 28303</strain>
    </source>
</reference>
<comment type="caution">
    <text evidence="1">The sequence shown here is derived from an EMBL/GenBank/DDBJ whole genome shotgun (WGS) entry which is preliminary data.</text>
</comment>
<name>A0ABV2FJX8_9STRE</name>
<gene>
    <name evidence="1" type="ORF">ABID29_001970</name>
</gene>
<evidence type="ECO:0000313" key="1">
    <source>
        <dbReference type="EMBL" id="MET3558842.1"/>
    </source>
</evidence>
<proteinExistence type="predicted"/>
<dbReference type="Proteomes" id="UP001549122">
    <property type="component" value="Unassembled WGS sequence"/>
</dbReference>